<accession>A0A9P5PLX9</accession>
<sequence>MYRRHLEMFSRSHNNSFTNRNFFNIGGDSKQEKAASSLCIAVPYDAEARYPPPRCHPGTHKAILNDLEGWVLQKIVFSGSMSLQEQESHLFLRHLWKSAQEKEL</sequence>
<evidence type="ECO:0000313" key="2">
    <source>
        <dbReference type="Proteomes" id="UP000772434"/>
    </source>
</evidence>
<dbReference type="OrthoDB" id="2928561at2759"/>
<comment type="caution">
    <text evidence="1">The sequence shown here is derived from an EMBL/GenBank/DDBJ whole genome shotgun (WGS) entry which is preliminary data.</text>
</comment>
<proteinExistence type="predicted"/>
<evidence type="ECO:0000313" key="1">
    <source>
        <dbReference type="EMBL" id="KAF9066293.1"/>
    </source>
</evidence>
<name>A0A9P5PLX9_9AGAR</name>
<reference evidence="1" key="1">
    <citation type="submission" date="2020-11" db="EMBL/GenBank/DDBJ databases">
        <authorList>
            <consortium name="DOE Joint Genome Institute"/>
            <person name="Ahrendt S."/>
            <person name="Riley R."/>
            <person name="Andreopoulos W."/>
            <person name="Labutti K."/>
            <person name="Pangilinan J."/>
            <person name="Ruiz-Duenas F.J."/>
            <person name="Barrasa J.M."/>
            <person name="Sanchez-Garcia M."/>
            <person name="Camarero S."/>
            <person name="Miyauchi S."/>
            <person name="Serrano A."/>
            <person name="Linde D."/>
            <person name="Babiker R."/>
            <person name="Drula E."/>
            <person name="Ayuso-Fernandez I."/>
            <person name="Pacheco R."/>
            <person name="Padilla G."/>
            <person name="Ferreira P."/>
            <person name="Barriuso J."/>
            <person name="Kellner H."/>
            <person name="Castanera R."/>
            <person name="Alfaro M."/>
            <person name="Ramirez L."/>
            <person name="Pisabarro A.G."/>
            <person name="Kuo A."/>
            <person name="Tritt A."/>
            <person name="Lipzen A."/>
            <person name="He G."/>
            <person name="Yan M."/>
            <person name="Ng V."/>
            <person name="Cullen D."/>
            <person name="Martin F."/>
            <person name="Rosso M.-N."/>
            <person name="Henrissat B."/>
            <person name="Hibbett D."/>
            <person name="Martinez A.T."/>
            <person name="Grigoriev I.V."/>
        </authorList>
    </citation>
    <scope>NUCLEOTIDE SEQUENCE</scope>
    <source>
        <strain evidence="1">AH 40177</strain>
    </source>
</reference>
<dbReference type="Proteomes" id="UP000772434">
    <property type="component" value="Unassembled WGS sequence"/>
</dbReference>
<keyword evidence="2" id="KW-1185">Reference proteome</keyword>
<dbReference type="AlphaFoldDB" id="A0A9P5PLX9"/>
<gene>
    <name evidence="1" type="ORF">BDP27DRAFT_1023800</name>
</gene>
<dbReference type="EMBL" id="JADNRY010000089">
    <property type="protein sequence ID" value="KAF9066293.1"/>
    <property type="molecule type" value="Genomic_DNA"/>
</dbReference>
<organism evidence="1 2">
    <name type="scientific">Rhodocollybia butyracea</name>
    <dbReference type="NCBI Taxonomy" id="206335"/>
    <lineage>
        <taxon>Eukaryota</taxon>
        <taxon>Fungi</taxon>
        <taxon>Dikarya</taxon>
        <taxon>Basidiomycota</taxon>
        <taxon>Agaricomycotina</taxon>
        <taxon>Agaricomycetes</taxon>
        <taxon>Agaricomycetidae</taxon>
        <taxon>Agaricales</taxon>
        <taxon>Marasmiineae</taxon>
        <taxon>Omphalotaceae</taxon>
        <taxon>Rhodocollybia</taxon>
    </lineage>
</organism>
<protein>
    <submittedName>
        <fullName evidence="1">Uncharacterized protein</fullName>
    </submittedName>
</protein>